<evidence type="ECO:0008006" key="3">
    <source>
        <dbReference type="Google" id="ProtNLM"/>
    </source>
</evidence>
<dbReference type="SUPFAM" id="SSF51120">
    <property type="entry name" value="beta-Roll"/>
    <property type="match status" value="1"/>
</dbReference>
<dbReference type="Proteomes" id="UP000325684">
    <property type="component" value="Unassembled WGS sequence"/>
</dbReference>
<dbReference type="Pfam" id="PF00353">
    <property type="entry name" value="HemolysinCabind"/>
    <property type="match status" value="2"/>
</dbReference>
<name>A0A5N3P9H9_9HYPH</name>
<protein>
    <recommendedName>
        <fullName evidence="3">Calcium-binding protein</fullName>
    </recommendedName>
</protein>
<organism evidence="1 2">
    <name type="scientific">Microvirga brassicacearum</name>
    <dbReference type="NCBI Taxonomy" id="2580413"/>
    <lineage>
        <taxon>Bacteria</taxon>
        <taxon>Pseudomonadati</taxon>
        <taxon>Pseudomonadota</taxon>
        <taxon>Alphaproteobacteria</taxon>
        <taxon>Hyphomicrobiales</taxon>
        <taxon>Methylobacteriaceae</taxon>
        <taxon>Microvirga</taxon>
    </lineage>
</organism>
<keyword evidence="2" id="KW-1185">Reference proteome</keyword>
<sequence>MPDQVITTSIVSEAGSAVFTLAGGDTLLLMDGVSVHSMFGTSISTASGASNALVINGSAIGYTTGVRSQNAQSTVIIGALGKVEGQYGLYLVGTHAVQNFGRVLASDTGILAASGNLSLLNAGKIETTAGLGNGYAIVGASGTDIVANDGFISGRIILGDGNDTYFGRSGTHIGLLSLGAGQDAAFGGSGSETFSGDQGNDVIDGGGGNDVATFSGNRSQYAVQDNLNGSFVVADSHATRDGTDTLKNIRFAQFADQKITLTNAAPVNLALSTAVFTEDTPVTAVVRASRRSTRMAMRSPTA</sequence>
<evidence type="ECO:0000313" key="1">
    <source>
        <dbReference type="EMBL" id="KAB0266321.1"/>
    </source>
</evidence>
<dbReference type="AlphaFoldDB" id="A0A5N3P9H9"/>
<dbReference type="RefSeq" id="WP_150945727.1">
    <property type="nucleotide sequence ID" value="NZ_VCMV01000022.1"/>
</dbReference>
<gene>
    <name evidence="1" type="ORF">FEZ63_14665</name>
</gene>
<dbReference type="GO" id="GO:0005509">
    <property type="term" value="F:calcium ion binding"/>
    <property type="evidence" value="ECO:0007669"/>
    <property type="project" value="InterPro"/>
</dbReference>
<proteinExistence type="predicted"/>
<dbReference type="InterPro" id="IPR011049">
    <property type="entry name" value="Serralysin-like_metalloprot_C"/>
</dbReference>
<dbReference type="EMBL" id="VCMV01000022">
    <property type="protein sequence ID" value="KAB0266321.1"/>
    <property type="molecule type" value="Genomic_DNA"/>
</dbReference>
<comment type="caution">
    <text evidence="1">The sequence shown here is derived from an EMBL/GenBank/DDBJ whole genome shotgun (WGS) entry which is preliminary data.</text>
</comment>
<reference evidence="1 2" key="1">
    <citation type="journal article" date="2019" name="Microorganisms">
        <title>Genome Insights into the Novel Species Microvirga brassicacearum, a Rapeseed Endophyte with Biotechnological Potential.</title>
        <authorList>
            <person name="Jimenez-Gomez A."/>
            <person name="Saati-Santamaria Z."/>
            <person name="Igual J.M."/>
            <person name="Rivas R."/>
            <person name="Mateos P.F."/>
            <person name="Garcia-Fraile P."/>
        </authorList>
    </citation>
    <scope>NUCLEOTIDE SEQUENCE [LARGE SCALE GENOMIC DNA]</scope>
    <source>
        <strain evidence="1 2">CDVBN77</strain>
    </source>
</reference>
<accession>A0A5N3P9H9</accession>
<evidence type="ECO:0000313" key="2">
    <source>
        <dbReference type="Proteomes" id="UP000325684"/>
    </source>
</evidence>
<dbReference type="InterPro" id="IPR001343">
    <property type="entry name" value="Hemolysn_Ca-bd"/>
</dbReference>
<dbReference type="PRINTS" id="PR00313">
    <property type="entry name" value="CABNDNGRPT"/>
</dbReference>